<dbReference type="SUPFAM" id="SSF51322">
    <property type="entry name" value="Cyanovirin-N"/>
    <property type="match status" value="1"/>
</dbReference>
<gene>
    <name evidence="3" type="ORF">B0T25DRAFT_27458</name>
</gene>
<comment type="caution">
    <text evidence="3">The sequence shown here is derived from an EMBL/GenBank/DDBJ whole genome shotgun (WGS) entry which is preliminary data.</text>
</comment>
<accession>A0AAJ0HU86</accession>
<dbReference type="Proteomes" id="UP001275084">
    <property type="component" value="Unassembled WGS sequence"/>
</dbReference>
<keyword evidence="4" id="KW-1185">Reference proteome</keyword>
<evidence type="ECO:0000313" key="4">
    <source>
        <dbReference type="Proteomes" id="UP001275084"/>
    </source>
</evidence>
<protein>
    <recommendedName>
        <fullName evidence="2">Cyanovirin-N domain-containing protein</fullName>
    </recommendedName>
</protein>
<dbReference type="EMBL" id="JAUIQD010000001">
    <property type="protein sequence ID" value="KAK3363011.1"/>
    <property type="molecule type" value="Genomic_DNA"/>
</dbReference>
<dbReference type="AlphaFoldDB" id="A0AAJ0HU86"/>
<organism evidence="3 4">
    <name type="scientific">Lasiosphaeria hispida</name>
    <dbReference type="NCBI Taxonomy" id="260671"/>
    <lineage>
        <taxon>Eukaryota</taxon>
        <taxon>Fungi</taxon>
        <taxon>Dikarya</taxon>
        <taxon>Ascomycota</taxon>
        <taxon>Pezizomycotina</taxon>
        <taxon>Sordariomycetes</taxon>
        <taxon>Sordariomycetidae</taxon>
        <taxon>Sordariales</taxon>
        <taxon>Lasiosphaeriaceae</taxon>
        <taxon>Lasiosphaeria</taxon>
    </lineage>
</organism>
<keyword evidence="1" id="KW-0732">Signal</keyword>
<dbReference type="Pfam" id="PF08881">
    <property type="entry name" value="CVNH"/>
    <property type="match status" value="1"/>
</dbReference>
<name>A0AAJ0HU86_9PEZI</name>
<dbReference type="InterPro" id="IPR036673">
    <property type="entry name" value="Cyanovirin-N_sf"/>
</dbReference>
<feature type="chain" id="PRO_5042551935" description="Cyanovirin-N domain-containing protein" evidence="1">
    <location>
        <begin position="19"/>
        <end position="144"/>
    </location>
</feature>
<feature type="signal peptide" evidence="1">
    <location>
        <begin position="1"/>
        <end position="18"/>
    </location>
</feature>
<evidence type="ECO:0000259" key="2">
    <source>
        <dbReference type="Pfam" id="PF08881"/>
    </source>
</evidence>
<reference evidence="3" key="2">
    <citation type="submission" date="2023-06" db="EMBL/GenBank/DDBJ databases">
        <authorList>
            <consortium name="Lawrence Berkeley National Laboratory"/>
            <person name="Haridas S."/>
            <person name="Hensen N."/>
            <person name="Bonometti L."/>
            <person name="Westerberg I."/>
            <person name="Brannstrom I.O."/>
            <person name="Guillou S."/>
            <person name="Cros-Aarteil S."/>
            <person name="Calhoun S."/>
            <person name="Kuo A."/>
            <person name="Mondo S."/>
            <person name="Pangilinan J."/>
            <person name="Riley R."/>
            <person name="Labutti K."/>
            <person name="Andreopoulos B."/>
            <person name="Lipzen A."/>
            <person name="Chen C."/>
            <person name="Yanf M."/>
            <person name="Daum C."/>
            <person name="Ng V."/>
            <person name="Clum A."/>
            <person name="Steindorff A."/>
            <person name="Ohm R."/>
            <person name="Martin F."/>
            <person name="Silar P."/>
            <person name="Natvig D."/>
            <person name="Lalanne C."/>
            <person name="Gautier V."/>
            <person name="Ament-Velasquez S.L."/>
            <person name="Kruys A."/>
            <person name="Hutchinson M.I."/>
            <person name="Powell A.J."/>
            <person name="Barry K."/>
            <person name="Miller A.N."/>
            <person name="Grigoriev I.V."/>
            <person name="Debuchy R."/>
            <person name="Gladieux P."/>
            <person name="Thoren M.H."/>
            <person name="Johannesson H."/>
        </authorList>
    </citation>
    <scope>NUCLEOTIDE SEQUENCE</scope>
    <source>
        <strain evidence="3">CBS 955.72</strain>
    </source>
</reference>
<evidence type="ECO:0000256" key="1">
    <source>
        <dbReference type="SAM" id="SignalP"/>
    </source>
</evidence>
<proteinExistence type="predicted"/>
<sequence>MRSLFLILAFLGHSLVSAWLGCDVCVLSHNHVLRVICKAPRIATTTIVGARDTSSAVVVSQLDLGHCLVNNGGKLESGENGNYHDSCDSCLISWNETANLDCFCKHRNLTWVQTSLSLEGILDSTNGYISCFGNKYRSELHDSC</sequence>
<dbReference type="InterPro" id="IPR011058">
    <property type="entry name" value="Cyanovirin-N"/>
</dbReference>
<dbReference type="Gene3D" id="2.30.60.10">
    <property type="entry name" value="Cyanovirin-N"/>
    <property type="match status" value="1"/>
</dbReference>
<evidence type="ECO:0000313" key="3">
    <source>
        <dbReference type="EMBL" id="KAK3363011.1"/>
    </source>
</evidence>
<dbReference type="PROSITE" id="PS51257">
    <property type="entry name" value="PROKAR_LIPOPROTEIN"/>
    <property type="match status" value="1"/>
</dbReference>
<feature type="domain" description="Cyanovirin-N" evidence="2">
    <location>
        <begin position="51"/>
        <end position="128"/>
    </location>
</feature>
<reference evidence="3" key="1">
    <citation type="journal article" date="2023" name="Mol. Phylogenet. Evol.">
        <title>Genome-scale phylogeny and comparative genomics of the fungal order Sordariales.</title>
        <authorList>
            <person name="Hensen N."/>
            <person name="Bonometti L."/>
            <person name="Westerberg I."/>
            <person name="Brannstrom I.O."/>
            <person name="Guillou S."/>
            <person name="Cros-Aarteil S."/>
            <person name="Calhoun S."/>
            <person name="Haridas S."/>
            <person name="Kuo A."/>
            <person name="Mondo S."/>
            <person name="Pangilinan J."/>
            <person name="Riley R."/>
            <person name="LaButti K."/>
            <person name="Andreopoulos B."/>
            <person name="Lipzen A."/>
            <person name="Chen C."/>
            <person name="Yan M."/>
            <person name="Daum C."/>
            <person name="Ng V."/>
            <person name="Clum A."/>
            <person name="Steindorff A."/>
            <person name="Ohm R.A."/>
            <person name="Martin F."/>
            <person name="Silar P."/>
            <person name="Natvig D.O."/>
            <person name="Lalanne C."/>
            <person name="Gautier V."/>
            <person name="Ament-Velasquez S.L."/>
            <person name="Kruys A."/>
            <person name="Hutchinson M.I."/>
            <person name="Powell A.J."/>
            <person name="Barry K."/>
            <person name="Miller A.N."/>
            <person name="Grigoriev I.V."/>
            <person name="Debuchy R."/>
            <person name="Gladieux P."/>
            <person name="Hiltunen Thoren M."/>
            <person name="Johannesson H."/>
        </authorList>
    </citation>
    <scope>NUCLEOTIDE SEQUENCE</scope>
    <source>
        <strain evidence="3">CBS 955.72</strain>
    </source>
</reference>